<dbReference type="Proteomes" id="UP000887013">
    <property type="component" value="Unassembled WGS sequence"/>
</dbReference>
<gene>
    <name evidence="1" type="ORF">NPIL_521061</name>
</gene>
<proteinExistence type="predicted"/>
<evidence type="ECO:0000313" key="2">
    <source>
        <dbReference type="Proteomes" id="UP000887013"/>
    </source>
</evidence>
<dbReference type="AlphaFoldDB" id="A0A8X6NHB1"/>
<keyword evidence="2" id="KW-1185">Reference proteome</keyword>
<protein>
    <submittedName>
        <fullName evidence="1">Uncharacterized protein</fullName>
    </submittedName>
</protein>
<accession>A0A8X6NHB1</accession>
<reference evidence="1" key="1">
    <citation type="submission" date="2020-08" db="EMBL/GenBank/DDBJ databases">
        <title>Multicomponent nature underlies the extraordinary mechanical properties of spider dragline silk.</title>
        <authorList>
            <person name="Kono N."/>
            <person name="Nakamura H."/>
            <person name="Mori M."/>
            <person name="Yoshida Y."/>
            <person name="Ohtoshi R."/>
            <person name="Malay A.D."/>
            <person name="Moran D.A.P."/>
            <person name="Tomita M."/>
            <person name="Numata K."/>
            <person name="Arakawa K."/>
        </authorList>
    </citation>
    <scope>NUCLEOTIDE SEQUENCE</scope>
</reference>
<organism evidence="1 2">
    <name type="scientific">Nephila pilipes</name>
    <name type="common">Giant wood spider</name>
    <name type="synonym">Nephila maculata</name>
    <dbReference type="NCBI Taxonomy" id="299642"/>
    <lineage>
        <taxon>Eukaryota</taxon>
        <taxon>Metazoa</taxon>
        <taxon>Ecdysozoa</taxon>
        <taxon>Arthropoda</taxon>
        <taxon>Chelicerata</taxon>
        <taxon>Arachnida</taxon>
        <taxon>Araneae</taxon>
        <taxon>Araneomorphae</taxon>
        <taxon>Entelegynae</taxon>
        <taxon>Araneoidea</taxon>
        <taxon>Nephilidae</taxon>
        <taxon>Nephila</taxon>
    </lineage>
</organism>
<name>A0A8X6NHB1_NEPPI</name>
<evidence type="ECO:0000313" key="1">
    <source>
        <dbReference type="EMBL" id="GFT13301.1"/>
    </source>
</evidence>
<sequence length="88" mass="10364">MPPRESEEEENGKRGSLLGEGKRRWVLVTSSDLEQYSPCLRIWLYASLKQYMRLCAFLWVIIKVTDNTPMDITKHNVFSAVHCWFPFL</sequence>
<dbReference type="EMBL" id="BMAW01104236">
    <property type="protein sequence ID" value="GFT13301.1"/>
    <property type="molecule type" value="Genomic_DNA"/>
</dbReference>
<comment type="caution">
    <text evidence="1">The sequence shown here is derived from an EMBL/GenBank/DDBJ whole genome shotgun (WGS) entry which is preliminary data.</text>
</comment>